<dbReference type="SUPFAM" id="SSF52540">
    <property type="entry name" value="P-loop containing nucleoside triphosphate hydrolases"/>
    <property type="match status" value="1"/>
</dbReference>
<reference evidence="6" key="1">
    <citation type="submission" date="2020-05" db="EMBL/GenBank/DDBJ databases">
        <authorList>
            <person name="Chiriac C."/>
            <person name="Salcher M."/>
            <person name="Ghai R."/>
            <person name="Kavagutti S V."/>
        </authorList>
    </citation>
    <scope>NUCLEOTIDE SEQUENCE</scope>
</reference>
<evidence type="ECO:0000259" key="4">
    <source>
        <dbReference type="Pfam" id="PF03668"/>
    </source>
</evidence>
<keyword evidence="2" id="KW-0067">ATP-binding</keyword>
<dbReference type="Pfam" id="PF03668">
    <property type="entry name" value="RapZ-like_N"/>
    <property type="match status" value="1"/>
</dbReference>
<dbReference type="GO" id="GO:0005524">
    <property type="term" value="F:ATP binding"/>
    <property type="evidence" value="ECO:0007669"/>
    <property type="project" value="UniProtKB-KW"/>
</dbReference>
<dbReference type="PIRSF" id="PIRSF005052">
    <property type="entry name" value="P-loopkin"/>
    <property type="match status" value="1"/>
</dbReference>
<evidence type="ECO:0000256" key="3">
    <source>
        <dbReference type="ARBA" id="ARBA00023134"/>
    </source>
</evidence>
<dbReference type="GO" id="GO:0005525">
    <property type="term" value="F:GTP binding"/>
    <property type="evidence" value="ECO:0007669"/>
    <property type="project" value="UniProtKB-KW"/>
</dbReference>
<dbReference type="EMBL" id="CAFBMP010000007">
    <property type="protein sequence ID" value="CAB4900000.1"/>
    <property type="molecule type" value="Genomic_DNA"/>
</dbReference>
<dbReference type="PANTHER" id="PTHR30448">
    <property type="entry name" value="RNASE ADAPTER PROTEIN RAPZ"/>
    <property type="match status" value="1"/>
</dbReference>
<dbReference type="InterPro" id="IPR005337">
    <property type="entry name" value="RapZ-like"/>
</dbReference>
<dbReference type="NCBIfam" id="NF003828">
    <property type="entry name" value="PRK05416.1"/>
    <property type="match status" value="1"/>
</dbReference>
<dbReference type="HAMAP" id="MF_00636">
    <property type="entry name" value="RapZ_like"/>
    <property type="match status" value="1"/>
</dbReference>
<dbReference type="InterPro" id="IPR053930">
    <property type="entry name" value="RapZ-like_N"/>
</dbReference>
<evidence type="ECO:0000313" key="6">
    <source>
        <dbReference type="EMBL" id="CAB4900000.1"/>
    </source>
</evidence>
<dbReference type="InterPro" id="IPR027417">
    <property type="entry name" value="P-loop_NTPase"/>
</dbReference>
<proteinExistence type="inferred from homology"/>
<evidence type="ECO:0000256" key="2">
    <source>
        <dbReference type="ARBA" id="ARBA00022840"/>
    </source>
</evidence>
<dbReference type="Pfam" id="PF22740">
    <property type="entry name" value="PapZ_C"/>
    <property type="match status" value="1"/>
</dbReference>
<accession>A0A6J7G5Q1</accession>
<feature type="domain" description="RapZ C-terminal" evidence="5">
    <location>
        <begin position="164"/>
        <end position="288"/>
    </location>
</feature>
<dbReference type="InterPro" id="IPR053931">
    <property type="entry name" value="RapZ_C"/>
</dbReference>
<evidence type="ECO:0000256" key="1">
    <source>
        <dbReference type="ARBA" id="ARBA00022741"/>
    </source>
</evidence>
<organism evidence="6">
    <name type="scientific">freshwater metagenome</name>
    <dbReference type="NCBI Taxonomy" id="449393"/>
    <lineage>
        <taxon>unclassified sequences</taxon>
        <taxon>metagenomes</taxon>
        <taxon>ecological metagenomes</taxon>
    </lineage>
</organism>
<evidence type="ECO:0000259" key="5">
    <source>
        <dbReference type="Pfam" id="PF22740"/>
    </source>
</evidence>
<dbReference type="Gene3D" id="3.40.50.300">
    <property type="entry name" value="P-loop containing nucleotide triphosphate hydrolases"/>
    <property type="match status" value="1"/>
</dbReference>
<dbReference type="AlphaFoldDB" id="A0A6J7G5Q1"/>
<keyword evidence="1" id="KW-0547">Nucleotide-binding</keyword>
<feature type="domain" description="RapZ-like N-terminal" evidence="4">
    <location>
        <begin position="6"/>
        <end position="158"/>
    </location>
</feature>
<gene>
    <name evidence="6" type="ORF">UFOPK3608_00276</name>
</gene>
<keyword evidence="3" id="KW-0342">GTP-binding</keyword>
<protein>
    <submittedName>
        <fullName evidence="6">Unannotated protein</fullName>
    </submittedName>
</protein>
<name>A0A6J7G5Q1_9ZZZZ</name>
<dbReference type="PANTHER" id="PTHR30448:SF0">
    <property type="entry name" value="RNASE ADAPTER PROTEIN RAPZ"/>
    <property type="match status" value="1"/>
</dbReference>
<sequence>MNGDTEILIITGMSGAGRSTVAHSLEDLGWYVVDNLPPALLGNLIELVTTSEKKIAVVVDVRGRAFFGDLTKSLADLAGQGIYKKILFVDAADDVLVRRFESTRRPHPLQGSDRILDGIAKERDRLREVRDAADLVIDSSALNIHQLEKKIADNFHEDSGADLRVNILSFGYKYGIPVDADLVVDCRFIANPHWVPELRPLSGLDKPVSDAVLKSENVQEFLDRYQALFETMALGFITEGRKFLTLAIGCTGGKHRSVAVTVELVKRLIKCEKLSSYRIETQAMHRDLGREI</sequence>